<keyword evidence="2" id="KW-0479">Metal-binding</keyword>
<protein>
    <submittedName>
        <fullName evidence="4">Fumarylacetoacetate hydrolase family protein</fullName>
    </submittedName>
</protein>
<comment type="similarity">
    <text evidence="1">Belongs to the FAH family.</text>
</comment>
<organism evidence="4 5">
    <name type="scientific">Cytobacillus mangrovibacter</name>
    <dbReference type="NCBI Taxonomy" id="3299024"/>
    <lineage>
        <taxon>Bacteria</taxon>
        <taxon>Bacillati</taxon>
        <taxon>Bacillota</taxon>
        <taxon>Bacilli</taxon>
        <taxon>Bacillales</taxon>
        <taxon>Bacillaceae</taxon>
        <taxon>Cytobacillus</taxon>
    </lineage>
</organism>
<dbReference type="GO" id="GO:0016787">
    <property type="term" value="F:hydrolase activity"/>
    <property type="evidence" value="ECO:0007669"/>
    <property type="project" value="UniProtKB-KW"/>
</dbReference>
<dbReference type="Gene3D" id="3.90.850.10">
    <property type="entry name" value="Fumarylacetoacetase-like, C-terminal domain"/>
    <property type="match status" value="1"/>
</dbReference>
<sequence>MNFVTAELAGEIFVGLMDGENRRILPLGKAAEMKEGINNFPSTMQECIALGDNFIQKVNSLQEWAANGEHEELYIPLDSAKLLAPIPRPAKNIFCVGKNYADHAIEMGSKEDIPEHIIVFTKAPTTVIGHDELVHHHKDITEQLDYEGELAVIIGKKGRGIKREEALEYVFGYTILNDITARDLQSRHKQFFIGKSLDTTCPMGPWIVHISAIDNPNKLEIKTKVNGEIRQSSNTENFIFPIEEIISDLSKGMTLEPGDIIATGTPAGVGKGFKPPRFLQPGDAMDITIEKIGTLSNKIETIDGI</sequence>
<keyword evidence="4" id="KW-0378">Hydrolase</keyword>
<dbReference type="PANTHER" id="PTHR11820">
    <property type="entry name" value="ACYLPYRUVASE"/>
    <property type="match status" value="1"/>
</dbReference>
<dbReference type="EMBL" id="JBIACJ010000003">
    <property type="protein sequence ID" value="MFE8696326.1"/>
    <property type="molecule type" value="Genomic_DNA"/>
</dbReference>
<keyword evidence="5" id="KW-1185">Reference proteome</keyword>
<proteinExistence type="inferred from homology"/>
<evidence type="ECO:0000256" key="1">
    <source>
        <dbReference type="ARBA" id="ARBA00010211"/>
    </source>
</evidence>
<comment type="caution">
    <text evidence="4">The sequence shown here is derived from an EMBL/GenBank/DDBJ whole genome shotgun (WGS) entry which is preliminary data.</text>
</comment>
<reference evidence="4 5" key="1">
    <citation type="submission" date="2024-08" db="EMBL/GenBank/DDBJ databases">
        <title>Two novel Cytobacillus novel species.</title>
        <authorList>
            <person name="Liu G."/>
        </authorList>
    </citation>
    <scope>NUCLEOTIDE SEQUENCE [LARGE SCALE GENOMIC DNA]</scope>
    <source>
        <strain evidence="4 5">FJAT-53684</strain>
    </source>
</reference>
<dbReference type="InterPro" id="IPR036663">
    <property type="entry name" value="Fumarylacetoacetase_C_sf"/>
</dbReference>
<dbReference type="PANTHER" id="PTHR11820:SF7">
    <property type="entry name" value="ACYLPYRUVASE FAHD1, MITOCHONDRIAL"/>
    <property type="match status" value="1"/>
</dbReference>
<gene>
    <name evidence="4" type="ORF">ACFYKT_08150</name>
</gene>
<evidence type="ECO:0000259" key="3">
    <source>
        <dbReference type="Pfam" id="PF01557"/>
    </source>
</evidence>
<evidence type="ECO:0000256" key="2">
    <source>
        <dbReference type="ARBA" id="ARBA00022723"/>
    </source>
</evidence>
<evidence type="ECO:0000313" key="4">
    <source>
        <dbReference type="EMBL" id="MFE8696326.1"/>
    </source>
</evidence>
<feature type="domain" description="Fumarylacetoacetase-like C-terminal" evidence="3">
    <location>
        <begin position="93"/>
        <end position="299"/>
    </location>
</feature>
<evidence type="ECO:0000313" key="5">
    <source>
        <dbReference type="Proteomes" id="UP001601058"/>
    </source>
</evidence>
<dbReference type="InterPro" id="IPR011234">
    <property type="entry name" value="Fumarylacetoacetase-like_C"/>
</dbReference>
<accession>A0ABW6JWR0</accession>
<dbReference type="RefSeq" id="WP_389218049.1">
    <property type="nucleotide sequence ID" value="NZ_JBIACJ010000003.1"/>
</dbReference>
<name>A0ABW6JWR0_9BACI</name>
<dbReference type="Pfam" id="PF01557">
    <property type="entry name" value="FAA_hydrolase"/>
    <property type="match status" value="1"/>
</dbReference>
<dbReference type="SUPFAM" id="SSF56529">
    <property type="entry name" value="FAH"/>
    <property type="match status" value="1"/>
</dbReference>
<dbReference type="Proteomes" id="UP001601058">
    <property type="component" value="Unassembled WGS sequence"/>
</dbReference>